<sequence>MIVSNDGNLLILNGQKQIIWSSNISNPVTNSSAQLLDSGNLVIHDDSNGRKIWESFHYLSDSALPEMKLGSDASVNVKTMLRSWKSSSDPSVGTFSSSINSLTIPEFYIWNGSHPYWRSGPWNGQIYIGMPHPTHLNGYNLVPDNKGNYYATFSTFEAVHFHFVLNPNGTIIAKYMNELKQWAVVWFSPETPCDVYGKCGPFGNCNSENSSICTCLTGFEPNNVEEWNRENFSSGCVRKTPLKCKTIRSSNPENEDRFLKLKTTKVPALPNWASVKEIQCLNLCLINCSFTAYAYQQGIGCMWWSGSLIGIQKFSSGGADLFIRVANSEPEIDEVAADVAMMWRLTWRPRVAEVAADDLRGG</sequence>
<dbReference type="EMBL" id="CM037156">
    <property type="protein sequence ID" value="KAH7837514.1"/>
    <property type="molecule type" value="Genomic_DNA"/>
</dbReference>
<keyword evidence="2" id="KW-1185">Reference proteome</keyword>
<evidence type="ECO:0000313" key="2">
    <source>
        <dbReference type="Proteomes" id="UP000828048"/>
    </source>
</evidence>
<name>A0ACB7X9X3_9ERIC</name>
<comment type="caution">
    <text evidence="1">The sequence shown here is derived from an EMBL/GenBank/DDBJ whole genome shotgun (WGS) entry which is preliminary data.</text>
</comment>
<dbReference type="Proteomes" id="UP000828048">
    <property type="component" value="Chromosome 6"/>
</dbReference>
<reference evidence="1 2" key="1">
    <citation type="journal article" date="2021" name="Hortic Res">
        <title>High-quality reference genome and annotation aids understanding of berry development for evergreen blueberry (Vaccinium darrowii).</title>
        <authorList>
            <person name="Yu J."/>
            <person name="Hulse-Kemp A.M."/>
            <person name="Babiker E."/>
            <person name="Staton M."/>
        </authorList>
    </citation>
    <scope>NUCLEOTIDE SEQUENCE [LARGE SCALE GENOMIC DNA]</scope>
    <source>
        <strain evidence="2">cv. NJ 8807/NJ 8810</strain>
        <tissue evidence="1">Young leaf</tissue>
    </source>
</reference>
<accession>A0ACB7X9X3</accession>
<evidence type="ECO:0000313" key="1">
    <source>
        <dbReference type="EMBL" id="KAH7837514.1"/>
    </source>
</evidence>
<protein>
    <submittedName>
        <fullName evidence="1">Uncharacterized protein</fullName>
    </submittedName>
</protein>
<organism evidence="1 2">
    <name type="scientific">Vaccinium darrowii</name>
    <dbReference type="NCBI Taxonomy" id="229202"/>
    <lineage>
        <taxon>Eukaryota</taxon>
        <taxon>Viridiplantae</taxon>
        <taxon>Streptophyta</taxon>
        <taxon>Embryophyta</taxon>
        <taxon>Tracheophyta</taxon>
        <taxon>Spermatophyta</taxon>
        <taxon>Magnoliopsida</taxon>
        <taxon>eudicotyledons</taxon>
        <taxon>Gunneridae</taxon>
        <taxon>Pentapetalae</taxon>
        <taxon>asterids</taxon>
        <taxon>Ericales</taxon>
        <taxon>Ericaceae</taxon>
        <taxon>Vaccinioideae</taxon>
        <taxon>Vaccinieae</taxon>
        <taxon>Vaccinium</taxon>
    </lineage>
</organism>
<proteinExistence type="predicted"/>
<gene>
    <name evidence="1" type="ORF">Vadar_014727</name>
</gene>